<sequence>MLEALPPGYKYSGCDEVRAAGVAPLFSSEPGFSDRLDGDGDGIGCEPYRGQ</sequence>
<evidence type="ECO:0000256" key="1">
    <source>
        <dbReference type="SAM" id="MobiDB-lite"/>
    </source>
</evidence>
<dbReference type="OrthoDB" id="5366081at2"/>
<name>A0A845AH34_9SPHN</name>
<dbReference type="AlphaFoldDB" id="A0A845AH34"/>
<keyword evidence="4" id="KW-1185">Reference proteome</keyword>
<organism evidence="3 4">
    <name type="scientific">Qipengyuania algicida</name>
    <dbReference type="NCBI Taxonomy" id="1836209"/>
    <lineage>
        <taxon>Bacteria</taxon>
        <taxon>Pseudomonadati</taxon>
        <taxon>Pseudomonadota</taxon>
        <taxon>Alphaproteobacteria</taxon>
        <taxon>Sphingomonadales</taxon>
        <taxon>Erythrobacteraceae</taxon>
        <taxon>Qipengyuania</taxon>
    </lineage>
</organism>
<reference evidence="3 4" key="1">
    <citation type="submission" date="2019-12" db="EMBL/GenBank/DDBJ databases">
        <title>Genomic-based taxomic classification of the family Erythrobacteraceae.</title>
        <authorList>
            <person name="Xu L."/>
        </authorList>
    </citation>
    <scope>NUCLEOTIDE SEQUENCE [LARGE SCALE GENOMIC DNA]</scope>
    <source>
        <strain evidence="3 4">KEMB 9005-328</strain>
    </source>
</reference>
<dbReference type="InterPro" id="IPR008613">
    <property type="entry name" value="Excalibur_Ca-bd_domain"/>
</dbReference>
<feature type="region of interest" description="Disordered" evidence="1">
    <location>
        <begin position="29"/>
        <end position="51"/>
    </location>
</feature>
<dbReference type="EMBL" id="WTYA01000009">
    <property type="protein sequence ID" value="MXP29550.1"/>
    <property type="molecule type" value="Genomic_DNA"/>
</dbReference>
<protein>
    <submittedName>
        <fullName evidence="3">Calcium-binding protein</fullName>
    </submittedName>
</protein>
<gene>
    <name evidence="3" type="ORF">GRI58_12045</name>
</gene>
<evidence type="ECO:0000313" key="3">
    <source>
        <dbReference type="EMBL" id="MXP29550.1"/>
    </source>
</evidence>
<dbReference type="Pfam" id="PF05901">
    <property type="entry name" value="Excalibur"/>
    <property type="match status" value="1"/>
</dbReference>
<accession>A0A845AH34</accession>
<proteinExistence type="predicted"/>
<evidence type="ECO:0000313" key="4">
    <source>
        <dbReference type="Proteomes" id="UP000439780"/>
    </source>
</evidence>
<dbReference type="SMART" id="SM00894">
    <property type="entry name" value="Excalibur"/>
    <property type="match status" value="1"/>
</dbReference>
<dbReference type="RefSeq" id="WP_160753899.1">
    <property type="nucleotide sequence ID" value="NZ_WTYA01000009.1"/>
</dbReference>
<comment type="caution">
    <text evidence="3">The sequence shown here is derived from an EMBL/GenBank/DDBJ whole genome shotgun (WGS) entry which is preliminary data.</text>
</comment>
<feature type="domain" description="Excalibur calcium-binding" evidence="2">
    <location>
        <begin position="10"/>
        <end position="46"/>
    </location>
</feature>
<evidence type="ECO:0000259" key="2">
    <source>
        <dbReference type="SMART" id="SM00894"/>
    </source>
</evidence>
<dbReference type="Proteomes" id="UP000439780">
    <property type="component" value="Unassembled WGS sequence"/>
</dbReference>